<dbReference type="GO" id="GO:0005886">
    <property type="term" value="C:plasma membrane"/>
    <property type="evidence" value="ECO:0007669"/>
    <property type="project" value="UniProtKB-SubCell"/>
</dbReference>
<dbReference type="PANTHER" id="PTHR10687:SF75">
    <property type="entry name" value="SECRETORY CARRIER-ASSOCIATED MEMBRANE PROTEIN 5"/>
    <property type="match status" value="1"/>
</dbReference>
<evidence type="ECO:0000256" key="6">
    <source>
        <dbReference type="ARBA" id="ARBA00023329"/>
    </source>
</evidence>
<comment type="caution">
    <text evidence="10">The sequence shown here is derived from an EMBL/GenBank/DDBJ whole genome shotgun (WGS) entry which is preliminary data.</text>
</comment>
<protein>
    <recommendedName>
        <fullName evidence="7">Secretory carrier-associated membrane protein</fullName>
        <shortName evidence="7">Secretory carrier membrane protein</shortName>
    </recommendedName>
</protein>
<dbReference type="GO" id="GO:0055038">
    <property type="term" value="C:recycling endosome membrane"/>
    <property type="evidence" value="ECO:0007669"/>
    <property type="project" value="TreeGrafter"/>
</dbReference>
<accession>A0A328DHB1</accession>
<dbReference type="InterPro" id="IPR007273">
    <property type="entry name" value="SCAMP"/>
</dbReference>
<dbReference type="GO" id="GO:0030658">
    <property type="term" value="C:transport vesicle membrane"/>
    <property type="evidence" value="ECO:0007669"/>
    <property type="project" value="UniProtKB-SubCell"/>
</dbReference>
<evidence type="ECO:0000313" key="10">
    <source>
        <dbReference type="EMBL" id="RAL44816.1"/>
    </source>
</evidence>
<name>A0A328DHB1_9ASTE</name>
<evidence type="ECO:0000313" key="11">
    <source>
        <dbReference type="Proteomes" id="UP000249390"/>
    </source>
</evidence>
<feature type="transmembrane region" description="Helical" evidence="7">
    <location>
        <begin position="252"/>
        <end position="276"/>
    </location>
</feature>
<keyword evidence="5 7" id="KW-0472">Membrane</keyword>
<keyword evidence="7" id="KW-1003">Cell membrane</keyword>
<dbReference type="GO" id="GO:0015031">
    <property type="term" value="P:protein transport"/>
    <property type="evidence" value="ECO:0007669"/>
    <property type="project" value="InterPro"/>
</dbReference>
<keyword evidence="8" id="KW-0175">Coiled coil</keyword>
<gene>
    <name evidence="10" type="ORF">DM860_003575</name>
</gene>
<evidence type="ECO:0000256" key="7">
    <source>
        <dbReference type="RuleBase" id="RU363122"/>
    </source>
</evidence>
<dbReference type="EMBL" id="NQVE01000142">
    <property type="protein sequence ID" value="RAL44816.1"/>
    <property type="molecule type" value="Genomic_DNA"/>
</dbReference>
<evidence type="ECO:0000256" key="1">
    <source>
        <dbReference type="ARBA" id="ARBA00004003"/>
    </source>
</evidence>
<keyword evidence="6 7" id="KW-0968">Cytoplasmic vesicle</keyword>
<evidence type="ECO:0000256" key="3">
    <source>
        <dbReference type="ARBA" id="ARBA00022692"/>
    </source>
</evidence>
<sequence length="305" mass="34311">MAGQFDRNPFEEEEVNPFAEQGGRGKSTGLSTFSGGAFFTPNPGSVPSALSPLPHEGFYNSNASVDIPLDKDNTTDYKKKEKELQSKEAELRKREQEVKRREDAAARAGIVLEEKNWPPFLPIIHHDIANEIPIHLQKLQYVAFTTLLGLFACLLWNVVAVTTAWIKEGDVKIWFLSIIYFISGVPGAYVLWYRPLYRAFRSESAMKFGWFFMFYLLHIGFCIFAAVAPPVVFRGKSLTGILPAVDLISKQVLVGIFYFIGFGLFCLESIISVWVIQQVYMYFRGSGKAAEMKREAARGALRAAI</sequence>
<organism evidence="10 11">
    <name type="scientific">Cuscuta australis</name>
    <dbReference type="NCBI Taxonomy" id="267555"/>
    <lineage>
        <taxon>Eukaryota</taxon>
        <taxon>Viridiplantae</taxon>
        <taxon>Streptophyta</taxon>
        <taxon>Embryophyta</taxon>
        <taxon>Tracheophyta</taxon>
        <taxon>Spermatophyta</taxon>
        <taxon>Magnoliopsida</taxon>
        <taxon>eudicotyledons</taxon>
        <taxon>Gunneridae</taxon>
        <taxon>Pentapetalae</taxon>
        <taxon>asterids</taxon>
        <taxon>lamiids</taxon>
        <taxon>Solanales</taxon>
        <taxon>Convolvulaceae</taxon>
        <taxon>Cuscuteae</taxon>
        <taxon>Cuscuta</taxon>
        <taxon>Cuscuta subgen. Grammica</taxon>
        <taxon>Cuscuta sect. Cleistogrammica</taxon>
    </lineage>
</organism>
<comment type="subcellular location">
    <subcellularLocation>
        <location evidence="7">Cell membrane</location>
        <topology evidence="7">Multi-pass membrane protein</topology>
    </subcellularLocation>
    <subcellularLocation>
        <location evidence="7">Cytoplasmic vesicle</location>
        <location evidence="7">Secretory vesicle membrane</location>
        <topology evidence="7">Multi-pass membrane protein</topology>
    </subcellularLocation>
</comment>
<dbReference type="PANTHER" id="PTHR10687">
    <property type="entry name" value="SECRETORY CARRIER-ASSOCIATED MEMBRANE PROTEIN SCAMP"/>
    <property type="match status" value="1"/>
</dbReference>
<feature type="transmembrane region" description="Helical" evidence="7">
    <location>
        <begin position="172"/>
        <end position="192"/>
    </location>
</feature>
<evidence type="ECO:0000256" key="4">
    <source>
        <dbReference type="ARBA" id="ARBA00022989"/>
    </source>
</evidence>
<keyword evidence="7" id="KW-0813">Transport</keyword>
<feature type="transmembrane region" description="Helical" evidence="7">
    <location>
        <begin position="212"/>
        <end position="232"/>
    </location>
</feature>
<feature type="region of interest" description="Disordered" evidence="9">
    <location>
        <begin position="1"/>
        <end position="53"/>
    </location>
</feature>
<dbReference type="Proteomes" id="UP000249390">
    <property type="component" value="Unassembled WGS sequence"/>
</dbReference>
<evidence type="ECO:0000256" key="2">
    <source>
        <dbReference type="ARBA" id="ARBA00010482"/>
    </source>
</evidence>
<dbReference type="AlphaFoldDB" id="A0A328DHB1"/>
<feature type="coiled-coil region" evidence="8">
    <location>
        <begin position="77"/>
        <end position="104"/>
    </location>
</feature>
<comment type="similarity">
    <text evidence="2 7">Belongs to the SCAMP family.</text>
</comment>
<keyword evidence="11" id="KW-1185">Reference proteome</keyword>
<comment type="function">
    <text evidence="1 7">Probably involved in membrane trafficking.</text>
</comment>
<dbReference type="Pfam" id="PF04144">
    <property type="entry name" value="SCAMP"/>
    <property type="match status" value="1"/>
</dbReference>
<keyword evidence="3 7" id="KW-0812">Transmembrane</keyword>
<evidence type="ECO:0000256" key="9">
    <source>
        <dbReference type="SAM" id="MobiDB-lite"/>
    </source>
</evidence>
<keyword evidence="4 7" id="KW-1133">Transmembrane helix</keyword>
<proteinExistence type="inferred from homology"/>
<feature type="transmembrane region" description="Helical" evidence="7">
    <location>
        <begin position="141"/>
        <end position="166"/>
    </location>
</feature>
<evidence type="ECO:0000256" key="8">
    <source>
        <dbReference type="SAM" id="Coils"/>
    </source>
</evidence>
<dbReference type="GO" id="GO:0032588">
    <property type="term" value="C:trans-Golgi network membrane"/>
    <property type="evidence" value="ECO:0007669"/>
    <property type="project" value="TreeGrafter"/>
</dbReference>
<evidence type="ECO:0000256" key="5">
    <source>
        <dbReference type="ARBA" id="ARBA00023136"/>
    </source>
</evidence>
<reference evidence="10 11" key="1">
    <citation type="submission" date="2018-06" db="EMBL/GenBank/DDBJ databases">
        <title>The Genome of Cuscuta australis (Dodder) Provides Insight into the Evolution of Plant Parasitism.</title>
        <authorList>
            <person name="Liu H."/>
        </authorList>
    </citation>
    <scope>NUCLEOTIDE SEQUENCE [LARGE SCALE GENOMIC DNA]</scope>
    <source>
        <strain evidence="11">cv. Yunnan</strain>
        <tissue evidence="10">Vines</tissue>
    </source>
</reference>